<dbReference type="Pfam" id="PF13173">
    <property type="entry name" value="AAA_14"/>
    <property type="match status" value="1"/>
</dbReference>
<dbReference type="Pfam" id="PF13635">
    <property type="entry name" value="DUF4143"/>
    <property type="match status" value="1"/>
</dbReference>
<evidence type="ECO:0008006" key="5">
    <source>
        <dbReference type="Google" id="ProtNLM"/>
    </source>
</evidence>
<accession>A0A1G2BDA4</accession>
<sequence length="385" mass="44260">MITRLFKPPQNNSFFLFGPRGTGKTTILKSYLPKDATYSIDLLDFDTESRFLTRPQEFSEVLAALPKTTKWVFIDEVQKIPQLLDEVHRHIEMKKNYHFALTGSSARKLKRGQANLLAGRAFSYSLSPLTHQELQDSFNLDDALAFGTLPKLFSLNSNEDKNQFLRTYANIYLKEEIQHEGLVRNLQGFRRFLPIVGKENGNILVLQNIAQEIGLNANTVRSYFEILEDTLLGFLLPAYSRSIRKRQKTHPKFYLFDTGVKRALAQELNIALVAGTSEYGRAFEHFVILEIMRLNAYKNADYNFFYFATPNLEIDLVIERPGKPLLFVEIKSGEYIQNKELHPLSSIVQDTKNSEGICICREPRKRKIDNVLVCPWQEAIKTIGL</sequence>
<dbReference type="AlphaFoldDB" id="A0A1G2BDA4"/>
<reference evidence="3 4" key="1">
    <citation type="journal article" date="2016" name="Nat. Commun.">
        <title>Thousands of microbial genomes shed light on interconnected biogeochemical processes in an aquifer system.</title>
        <authorList>
            <person name="Anantharaman K."/>
            <person name="Brown C.T."/>
            <person name="Hug L.A."/>
            <person name="Sharon I."/>
            <person name="Castelle C.J."/>
            <person name="Probst A.J."/>
            <person name="Thomas B.C."/>
            <person name="Singh A."/>
            <person name="Wilkins M.J."/>
            <person name="Karaoz U."/>
            <person name="Brodie E.L."/>
            <person name="Williams K.H."/>
            <person name="Hubbard S.S."/>
            <person name="Banfield J.F."/>
        </authorList>
    </citation>
    <scope>NUCLEOTIDE SEQUENCE [LARGE SCALE GENOMIC DNA]</scope>
</reference>
<dbReference type="InterPro" id="IPR027417">
    <property type="entry name" value="P-loop_NTPase"/>
</dbReference>
<organism evidence="3 4">
    <name type="scientific">Candidatus Kerfeldbacteria bacterium RIFOXYB2_FULL_38_14</name>
    <dbReference type="NCBI Taxonomy" id="1798547"/>
    <lineage>
        <taxon>Bacteria</taxon>
        <taxon>Candidatus Kerfeldiibacteriota</taxon>
    </lineage>
</organism>
<evidence type="ECO:0000259" key="1">
    <source>
        <dbReference type="Pfam" id="PF13173"/>
    </source>
</evidence>
<evidence type="ECO:0000259" key="2">
    <source>
        <dbReference type="Pfam" id="PF13635"/>
    </source>
</evidence>
<comment type="caution">
    <text evidence="3">The sequence shown here is derived from an EMBL/GenBank/DDBJ whole genome shotgun (WGS) entry which is preliminary data.</text>
</comment>
<evidence type="ECO:0000313" key="3">
    <source>
        <dbReference type="EMBL" id="OGY87208.1"/>
    </source>
</evidence>
<dbReference type="Proteomes" id="UP000176420">
    <property type="component" value="Unassembled WGS sequence"/>
</dbReference>
<dbReference type="Gene3D" id="3.40.50.300">
    <property type="entry name" value="P-loop containing nucleotide triphosphate hydrolases"/>
    <property type="match status" value="1"/>
</dbReference>
<evidence type="ECO:0000313" key="4">
    <source>
        <dbReference type="Proteomes" id="UP000176420"/>
    </source>
</evidence>
<name>A0A1G2BDA4_9BACT</name>
<dbReference type="InterPro" id="IPR041682">
    <property type="entry name" value="AAA_14"/>
</dbReference>
<proteinExistence type="predicted"/>
<dbReference type="SUPFAM" id="SSF52540">
    <property type="entry name" value="P-loop containing nucleoside triphosphate hydrolases"/>
    <property type="match status" value="1"/>
</dbReference>
<gene>
    <name evidence="3" type="ORF">A2319_01010</name>
</gene>
<protein>
    <recommendedName>
        <fullName evidence="5">ATPase</fullName>
    </recommendedName>
</protein>
<dbReference type="EMBL" id="MHKI01000010">
    <property type="protein sequence ID" value="OGY87208.1"/>
    <property type="molecule type" value="Genomic_DNA"/>
</dbReference>
<feature type="domain" description="DUF4143" evidence="2">
    <location>
        <begin position="176"/>
        <end position="333"/>
    </location>
</feature>
<dbReference type="InterPro" id="IPR025420">
    <property type="entry name" value="DUF4143"/>
</dbReference>
<dbReference type="PANTHER" id="PTHR43566">
    <property type="entry name" value="CONSERVED PROTEIN"/>
    <property type="match status" value="1"/>
</dbReference>
<feature type="domain" description="AAA" evidence="1">
    <location>
        <begin position="11"/>
        <end position="134"/>
    </location>
</feature>
<dbReference type="PANTHER" id="PTHR43566:SF2">
    <property type="entry name" value="DUF4143 DOMAIN-CONTAINING PROTEIN"/>
    <property type="match status" value="1"/>
</dbReference>